<dbReference type="Proteomes" id="UP001482620">
    <property type="component" value="Unassembled WGS sequence"/>
</dbReference>
<dbReference type="SMART" id="SM00281">
    <property type="entry name" value="LamB"/>
    <property type="match status" value="1"/>
</dbReference>
<evidence type="ECO:0000256" key="1">
    <source>
        <dbReference type="ARBA" id="ARBA00022729"/>
    </source>
</evidence>
<name>A0ABV0UE12_9TELE</name>
<evidence type="ECO:0000256" key="4">
    <source>
        <dbReference type="ARBA" id="ARBA00023180"/>
    </source>
</evidence>
<comment type="caution">
    <text evidence="6">The sequence shown here is derived from an EMBL/GenBank/DDBJ whole genome shotgun (WGS) entry which is preliminary data.</text>
</comment>
<sequence length="183" mass="20389">MFPPLSVDETLFCCQVTAYGGELRYTVSFEPYRRSLVVDGHPDVVIQGNNIFLEHYSQTKTSPRVPNAVTVTFRESSWRRIDGQPCTRENLLMALADVSLFMIRATYVDSITETSISDIKMDIAVPHLTGKERALEVEECACPLGYRGASCQVDVQITSVLKNVANNCNSTECFTVLPQDIIS</sequence>
<organism evidence="6 7">
    <name type="scientific">Ilyodon furcidens</name>
    <name type="common">goldbreast splitfin</name>
    <dbReference type="NCBI Taxonomy" id="33524"/>
    <lineage>
        <taxon>Eukaryota</taxon>
        <taxon>Metazoa</taxon>
        <taxon>Chordata</taxon>
        <taxon>Craniata</taxon>
        <taxon>Vertebrata</taxon>
        <taxon>Euteleostomi</taxon>
        <taxon>Actinopterygii</taxon>
        <taxon>Neopterygii</taxon>
        <taxon>Teleostei</taxon>
        <taxon>Neoteleostei</taxon>
        <taxon>Acanthomorphata</taxon>
        <taxon>Ovalentaria</taxon>
        <taxon>Atherinomorphae</taxon>
        <taxon>Cyprinodontiformes</taxon>
        <taxon>Goodeidae</taxon>
        <taxon>Ilyodon</taxon>
    </lineage>
</organism>
<dbReference type="PROSITE" id="PS51115">
    <property type="entry name" value="LAMININ_IVA"/>
    <property type="match status" value="1"/>
</dbReference>
<evidence type="ECO:0000313" key="7">
    <source>
        <dbReference type="Proteomes" id="UP001482620"/>
    </source>
</evidence>
<dbReference type="Pfam" id="PF00052">
    <property type="entry name" value="Laminin_B"/>
    <property type="match status" value="1"/>
</dbReference>
<dbReference type="InterPro" id="IPR000034">
    <property type="entry name" value="Laminin_IV"/>
</dbReference>
<accession>A0ABV0UE12</accession>
<keyword evidence="2" id="KW-0677">Repeat</keyword>
<keyword evidence="4" id="KW-0325">Glycoprotein</keyword>
<keyword evidence="7" id="KW-1185">Reference proteome</keyword>
<evidence type="ECO:0000313" key="6">
    <source>
        <dbReference type="EMBL" id="MEQ2242481.1"/>
    </source>
</evidence>
<evidence type="ECO:0000256" key="2">
    <source>
        <dbReference type="ARBA" id="ARBA00022737"/>
    </source>
</evidence>
<proteinExistence type="predicted"/>
<keyword evidence="3" id="KW-1015">Disulfide bond</keyword>
<keyword evidence="1" id="KW-0732">Signal</keyword>
<reference evidence="6 7" key="1">
    <citation type="submission" date="2021-06" db="EMBL/GenBank/DDBJ databases">
        <authorList>
            <person name="Palmer J.M."/>
        </authorList>
    </citation>
    <scope>NUCLEOTIDE SEQUENCE [LARGE SCALE GENOMIC DNA]</scope>
    <source>
        <strain evidence="7">if_2019</strain>
        <tissue evidence="6">Muscle</tissue>
    </source>
</reference>
<feature type="domain" description="Laminin IV type A" evidence="5">
    <location>
        <begin position="1"/>
        <end position="139"/>
    </location>
</feature>
<gene>
    <name evidence="6" type="ORF">ILYODFUR_036250</name>
</gene>
<evidence type="ECO:0000259" key="5">
    <source>
        <dbReference type="PROSITE" id="PS51115"/>
    </source>
</evidence>
<protein>
    <recommendedName>
        <fullName evidence="5">Laminin IV type A domain-containing protein</fullName>
    </recommendedName>
</protein>
<evidence type="ECO:0000256" key="3">
    <source>
        <dbReference type="ARBA" id="ARBA00023157"/>
    </source>
</evidence>
<dbReference type="EMBL" id="JAHRIQ010065195">
    <property type="protein sequence ID" value="MEQ2242481.1"/>
    <property type="molecule type" value="Genomic_DNA"/>
</dbReference>